<name>A0AAU9UG66_EUPED</name>
<evidence type="ECO:0008006" key="3">
    <source>
        <dbReference type="Google" id="ProtNLM"/>
    </source>
</evidence>
<proteinExistence type="predicted"/>
<sequence length="189" mass="21387">MDLPIIKRTNYKQNYKSESEQDNDFKHWLKPVPGDQTKAQCTCCKREFSAKISDIKKYCKTASHQKKMPNACGRPKECGVTSVNMKMLIKNRTQNEVISTFLGISELESSDAEGIVTSLVALLKDAGLQIKNLSGIGTDNAFVMTGINTSAYKILKEKYDLKHLILVRCVSFHIARRITCFCRYYTTSN</sequence>
<reference evidence="1" key="1">
    <citation type="submission" date="2022-03" db="EMBL/GenBank/DDBJ databases">
        <authorList>
            <person name="Tunstrom K."/>
        </authorList>
    </citation>
    <scope>NUCLEOTIDE SEQUENCE</scope>
</reference>
<evidence type="ECO:0000313" key="1">
    <source>
        <dbReference type="EMBL" id="CAH2096729.1"/>
    </source>
</evidence>
<accession>A0AAU9UG66</accession>
<dbReference type="AlphaFoldDB" id="A0AAU9UG66"/>
<comment type="caution">
    <text evidence="1">The sequence shown here is derived from an EMBL/GenBank/DDBJ whole genome shotgun (WGS) entry which is preliminary data.</text>
</comment>
<gene>
    <name evidence="1" type="ORF">EEDITHA_LOCUS12034</name>
</gene>
<keyword evidence="2" id="KW-1185">Reference proteome</keyword>
<dbReference type="EMBL" id="CAKOGL010000017">
    <property type="protein sequence ID" value="CAH2096729.1"/>
    <property type="molecule type" value="Genomic_DNA"/>
</dbReference>
<evidence type="ECO:0000313" key="2">
    <source>
        <dbReference type="Proteomes" id="UP001153954"/>
    </source>
</evidence>
<organism evidence="1 2">
    <name type="scientific">Euphydryas editha</name>
    <name type="common">Edith's checkerspot</name>
    <dbReference type="NCBI Taxonomy" id="104508"/>
    <lineage>
        <taxon>Eukaryota</taxon>
        <taxon>Metazoa</taxon>
        <taxon>Ecdysozoa</taxon>
        <taxon>Arthropoda</taxon>
        <taxon>Hexapoda</taxon>
        <taxon>Insecta</taxon>
        <taxon>Pterygota</taxon>
        <taxon>Neoptera</taxon>
        <taxon>Endopterygota</taxon>
        <taxon>Lepidoptera</taxon>
        <taxon>Glossata</taxon>
        <taxon>Ditrysia</taxon>
        <taxon>Papilionoidea</taxon>
        <taxon>Nymphalidae</taxon>
        <taxon>Nymphalinae</taxon>
        <taxon>Euphydryas</taxon>
    </lineage>
</organism>
<dbReference type="Proteomes" id="UP001153954">
    <property type="component" value="Unassembled WGS sequence"/>
</dbReference>
<protein>
    <recommendedName>
        <fullName evidence="3">DUF4371 domain-containing protein</fullName>
    </recommendedName>
</protein>